<dbReference type="RefSeq" id="WP_115570516.1">
    <property type="nucleotide sequence ID" value="NZ_NXLT01000001.1"/>
</dbReference>
<reference evidence="2 3" key="1">
    <citation type="submission" date="2018-04" db="EMBL/GenBank/DDBJ databases">
        <title>Novel Campyloabacter and Helicobacter Species and Strains.</title>
        <authorList>
            <person name="Mannion A.J."/>
            <person name="Shen Z."/>
            <person name="Fox J.G."/>
        </authorList>
    </citation>
    <scope>NUCLEOTIDE SEQUENCE [LARGE SCALE GENOMIC DNA]</scope>
    <source>
        <strain evidence="2 3">MIT 12-6600</strain>
    </source>
</reference>
<evidence type="ECO:0000313" key="2">
    <source>
        <dbReference type="EMBL" id="RDU68575.1"/>
    </source>
</evidence>
<keyword evidence="3" id="KW-1185">Reference proteome</keyword>
<feature type="domain" description="YgjP-like metallopeptidase" evidence="1">
    <location>
        <begin position="87"/>
        <end position="193"/>
    </location>
</feature>
<dbReference type="PANTHER" id="PTHR30399">
    <property type="entry name" value="UNCHARACTERIZED PROTEIN YGJP"/>
    <property type="match status" value="1"/>
</dbReference>
<dbReference type="Gene3D" id="3.30.2010.10">
    <property type="entry name" value="Metalloproteases ('zincins'), catalytic domain"/>
    <property type="match status" value="1"/>
</dbReference>
<name>A0A3D8IUI0_9HELI</name>
<dbReference type="InterPro" id="IPR002725">
    <property type="entry name" value="YgjP-like_metallopeptidase"/>
</dbReference>
<dbReference type="PANTHER" id="PTHR30399:SF1">
    <property type="entry name" value="UTP PYROPHOSPHATASE"/>
    <property type="match status" value="1"/>
</dbReference>
<dbReference type="Pfam" id="PF01863">
    <property type="entry name" value="YgjP-like"/>
    <property type="match status" value="1"/>
</dbReference>
<dbReference type="AlphaFoldDB" id="A0A3D8IUI0"/>
<dbReference type="EMBL" id="NXLT01000001">
    <property type="protein sequence ID" value="RDU68575.1"/>
    <property type="molecule type" value="Genomic_DNA"/>
</dbReference>
<comment type="caution">
    <text evidence="2">The sequence shown here is derived from an EMBL/GenBank/DDBJ whole genome shotgun (WGS) entry which is preliminary data.</text>
</comment>
<dbReference type="Proteomes" id="UP000256514">
    <property type="component" value="Unassembled WGS sequence"/>
</dbReference>
<dbReference type="CDD" id="cd07344">
    <property type="entry name" value="M48_yhfN_like"/>
    <property type="match status" value="1"/>
</dbReference>
<organism evidence="2 3">
    <name type="scientific">Helicobacter equorum</name>
    <dbReference type="NCBI Taxonomy" id="361872"/>
    <lineage>
        <taxon>Bacteria</taxon>
        <taxon>Pseudomonadati</taxon>
        <taxon>Campylobacterota</taxon>
        <taxon>Epsilonproteobacteria</taxon>
        <taxon>Campylobacterales</taxon>
        <taxon>Helicobacteraceae</taxon>
        <taxon>Helicobacter</taxon>
    </lineage>
</organism>
<protein>
    <submittedName>
        <fullName evidence="2">M48 family peptidase</fullName>
    </submittedName>
</protein>
<dbReference type="OrthoDB" id="5321643at2"/>
<dbReference type="InterPro" id="IPR053136">
    <property type="entry name" value="UTP_pyrophosphatase-like"/>
</dbReference>
<evidence type="ECO:0000259" key="1">
    <source>
        <dbReference type="Pfam" id="PF01863"/>
    </source>
</evidence>
<sequence>MQIKITKGTKRVNLRLIDSQTLHVSVPSYYGQKDCDMLLRRYREWIDSNSEYLRAKEAKEAQELRDRDGEILYFGKWLSMSKLAKEHNVHNINDMYAELEALLRHFCTSWAEQMQVSYTSIQLSKAQSFFGICTFDNRLRFSRMLVFAPKECIMYVVIHELAHIRYKNHSKAFWAFVERFCAEYKQYRALLRHNAWLYKALLRRHSTCLDFAI</sequence>
<evidence type="ECO:0000313" key="3">
    <source>
        <dbReference type="Proteomes" id="UP000256514"/>
    </source>
</evidence>
<gene>
    <name evidence="2" type="ORF">CQA54_01880</name>
</gene>
<proteinExistence type="predicted"/>
<accession>A0A3D8IUI0</accession>